<dbReference type="PANTHER" id="PTHR23024:SF139">
    <property type="entry name" value="CARBOXYLESTERASE 15-RELATED"/>
    <property type="match status" value="1"/>
</dbReference>
<evidence type="ECO:0000313" key="3">
    <source>
        <dbReference type="EMBL" id="KAK7344899.1"/>
    </source>
</evidence>
<comment type="caution">
    <text evidence="3">The sequence shown here is derived from an EMBL/GenBank/DDBJ whole genome shotgun (WGS) entry which is preliminary data.</text>
</comment>
<sequence length="346" mass="38475">MASVTGKKIVEEVSGWLRVYDDGTVDRSWTGPLELKFFVDSVPPRSEFIDGVALNDVVIDPNTNLSVRMYIPQTEHSTISDNDNRIPKLPLVLHFHGGGFCFSQADWYLYYHFYANLVRRARLVLVSVYLPLAPEHKLPSACDTAFAAFKWLGSVARGESRDPWLNDLADFKRVFLIGDSTGGNIVHDVAARAGSIGDQSVKLAGAIALHPGFQRAKLWRSFNEKTEMPFLTRDMINRFMDLAVPVASEASKDHPIINPMGPHAPPLVGLNFPPVMVAVAEEDLLIDTELEYCEAMKEAGKEVEIVVSQGMGHCFYLNKVAMESDPKTVLEGEKFLQAIIGFINKH</sequence>
<gene>
    <name evidence="3" type="ORF">VNO77_15114</name>
</gene>
<dbReference type="PANTHER" id="PTHR23024">
    <property type="entry name" value="ARYLACETAMIDE DEACETYLASE"/>
    <property type="match status" value="1"/>
</dbReference>
<dbReference type="EMBL" id="JAYMYQ010000003">
    <property type="protein sequence ID" value="KAK7344899.1"/>
    <property type="molecule type" value="Genomic_DNA"/>
</dbReference>
<comment type="similarity">
    <text evidence="1">Belongs to the 'GDXG' lipolytic enzyme family.</text>
</comment>
<dbReference type="Gene3D" id="3.40.50.1820">
    <property type="entry name" value="alpha/beta hydrolase"/>
    <property type="match status" value="1"/>
</dbReference>
<evidence type="ECO:0000313" key="4">
    <source>
        <dbReference type="Proteomes" id="UP001367508"/>
    </source>
</evidence>
<reference evidence="3 4" key="1">
    <citation type="submission" date="2024-01" db="EMBL/GenBank/DDBJ databases">
        <title>The genomes of 5 underutilized Papilionoideae crops provide insights into root nodulation and disease resistanc.</title>
        <authorList>
            <person name="Jiang F."/>
        </authorList>
    </citation>
    <scope>NUCLEOTIDE SEQUENCE [LARGE SCALE GENOMIC DNA]</scope>
    <source>
        <strain evidence="3">LVBAO_FW01</strain>
        <tissue evidence="3">Leaves</tissue>
    </source>
</reference>
<protein>
    <recommendedName>
        <fullName evidence="2">Alpha/beta hydrolase fold-3 domain-containing protein</fullName>
    </recommendedName>
</protein>
<dbReference type="Pfam" id="PF07859">
    <property type="entry name" value="Abhydrolase_3"/>
    <property type="match status" value="1"/>
</dbReference>
<evidence type="ECO:0000256" key="1">
    <source>
        <dbReference type="ARBA" id="ARBA00010515"/>
    </source>
</evidence>
<proteinExistence type="inferred from homology"/>
<dbReference type="InterPro" id="IPR050466">
    <property type="entry name" value="Carboxylest/Gibb_receptor"/>
</dbReference>
<evidence type="ECO:0000259" key="2">
    <source>
        <dbReference type="Pfam" id="PF07859"/>
    </source>
</evidence>
<dbReference type="InterPro" id="IPR013094">
    <property type="entry name" value="AB_hydrolase_3"/>
</dbReference>
<name>A0AAN9QR28_CANGL</name>
<organism evidence="3 4">
    <name type="scientific">Canavalia gladiata</name>
    <name type="common">Sword bean</name>
    <name type="synonym">Dolichos gladiatus</name>
    <dbReference type="NCBI Taxonomy" id="3824"/>
    <lineage>
        <taxon>Eukaryota</taxon>
        <taxon>Viridiplantae</taxon>
        <taxon>Streptophyta</taxon>
        <taxon>Embryophyta</taxon>
        <taxon>Tracheophyta</taxon>
        <taxon>Spermatophyta</taxon>
        <taxon>Magnoliopsida</taxon>
        <taxon>eudicotyledons</taxon>
        <taxon>Gunneridae</taxon>
        <taxon>Pentapetalae</taxon>
        <taxon>rosids</taxon>
        <taxon>fabids</taxon>
        <taxon>Fabales</taxon>
        <taxon>Fabaceae</taxon>
        <taxon>Papilionoideae</taxon>
        <taxon>50 kb inversion clade</taxon>
        <taxon>NPAAA clade</taxon>
        <taxon>indigoferoid/millettioid clade</taxon>
        <taxon>Phaseoleae</taxon>
        <taxon>Canavalia</taxon>
    </lineage>
</organism>
<keyword evidence="4" id="KW-1185">Reference proteome</keyword>
<feature type="domain" description="Alpha/beta hydrolase fold-3" evidence="2">
    <location>
        <begin position="92"/>
        <end position="316"/>
    </location>
</feature>
<dbReference type="GO" id="GO:0016787">
    <property type="term" value="F:hydrolase activity"/>
    <property type="evidence" value="ECO:0007669"/>
    <property type="project" value="InterPro"/>
</dbReference>
<accession>A0AAN9QR28</accession>
<dbReference type="Proteomes" id="UP001367508">
    <property type="component" value="Unassembled WGS sequence"/>
</dbReference>
<dbReference type="InterPro" id="IPR029058">
    <property type="entry name" value="AB_hydrolase_fold"/>
</dbReference>
<dbReference type="AlphaFoldDB" id="A0AAN9QR28"/>
<dbReference type="SUPFAM" id="SSF53474">
    <property type="entry name" value="alpha/beta-Hydrolases"/>
    <property type="match status" value="1"/>
</dbReference>